<evidence type="ECO:0000313" key="7">
    <source>
        <dbReference type="Proteomes" id="UP000076761"/>
    </source>
</evidence>
<dbReference type="Gene3D" id="1.10.510.10">
    <property type="entry name" value="Transferase(Phosphotransferase) domain 1"/>
    <property type="match status" value="1"/>
</dbReference>
<feature type="domain" description="Protein kinase" evidence="5">
    <location>
        <begin position="1"/>
        <end position="245"/>
    </location>
</feature>
<dbReference type="InterPro" id="IPR001245">
    <property type="entry name" value="Ser-Thr/Tyr_kinase_cat_dom"/>
</dbReference>
<dbReference type="PROSITE" id="PS50011">
    <property type="entry name" value="PROTEIN_KINASE_DOM"/>
    <property type="match status" value="1"/>
</dbReference>
<proteinExistence type="predicted"/>
<dbReference type="SUPFAM" id="SSF56112">
    <property type="entry name" value="Protein kinase-like (PK-like)"/>
    <property type="match status" value="1"/>
</dbReference>
<dbReference type="InterPro" id="IPR008271">
    <property type="entry name" value="Ser/Thr_kinase_AS"/>
</dbReference>
<evidence type="ECO:0000256" key="2">
    <source>
        <dbReference type="ARBA" id="ARBA00022741"/>
    </source>
</evidence>
<dbReference type="SMART" id="SM00220">
    <property type="entry name" value="S_TKc"/>
    <property type="match status" value="1"/>
</dbReference>
<dbReference type="GO" id="GO:0004674">
    <property type="term" value="F:protein serine/threonine kinase activity"/>
    <property type="evidence" value="ECO:0007669"/>
    <property type="project" value="TreeGrafter"/>
</dbReference>
<dbReference type="PANTHER" id="PTHR44329">
    <property type="entry name" value="SERINE/THREONINE-PROTEIN KINASE TNNI3K-RELATED"/>
    <property type="match status" value="1"/>
</dbReference>
<dbReference type="EMBL" id="KV425565">
    <property type="protein sequence ID" value="KZT26802.1"/>
    <property type="molecule type" value="Genomic_DNA"/>
</dbReference>
<keyword evidence="7" id="KW-1185">Reference proteome</keyword>
<dbReference type="InterPro" id="IPR051681">
    <property type="entry name" value="Ser/Thr_Kinases-Pseudokinases"/>
</dbReference>
<dbReference type="PRINTS" id="PR00109">
    <property type="entry name" value="TYRKINASE"/>
</dbReference>
<dbReference type="AlphaFoldDB" id="A0A165TKH4"/>
<dbReference type="Pfam" id="PF00069">
    <property type="entry name" value="Pkinase"/>
    <property type="match status" value="1"/>
</dbReference>
<evidence type="ECO:0000256" key="4">
    <source>
        <dbReference type="ARBA" id="ARBA00022840"/>
    </source>
</evidence>
<evidence type="ECO:0000313" key="6">
    <source>
        <dbReference type="EMBL" id="KZT26802.1"/>
    </source>
</evidence>
<keyword evidence="1" id="KW-0808">Transferase</keyword>
<protein>
    <submittedName>
        <fullName evidence="6">Kinase-like protein</fullName>
    </submittedName>
</protein>
<sequence>MAQSTTEAVESQVKSTLRELNVLFNLQYQTLRHDNLLCFHGICHDVGPANQLAPALVSPYCQNGTVGQYLEALKKNNGRDLHNIKINIIAGIVRGLQHLHNHKVVHGDLKPNNVLISDKGESLLTDFGRSLILESEGFTHTLAVASTRYTAPEILVPISDDHIPKADFRSDIYSFAVTIWEIYTGQKPFANISHPTRVSVVVAQQKRRPDRAGVPDAWWNLLQRCWDQDPRLRPTVEVVVNDPVFR</sequence>
<dbReference type="InParanoid" id="A0A165TKH4"/>
<accession>A0A165TKH4</accession>
<evidence type="ECO:0000256" key="3">
    <source>
        <dbReference type="ARBA" id="ARBA00022777"/>
    </source>
</evidence>
<keyword evidence="3 6" id="KW-0418">Kinase</keyword>
<dbReference type="PANTHER" id="PTHR44329:SF288">
    <property type="entry name" value="MITOGEN-ACTIVATED PROTEIN KINASE KINASE KINASE 20"/>
    <property type="match status" value="1"/>
</dbReference>
<name>A0A165TKH4_9AGAM</name>
<dbReference type="PIRSF" id="PIRSF000654">
    <property type="entry name" value="Integrin-linked_kinase"/>
    <property type="match status" value="1"/>
</dbReference>
<reference evidence="6 7" key="1">
    <citation type="journal article" date="2016" name="Mol. Biol. Evol.">
        <title>Comparative Genomics of Early-Diverging Mushroom-Forming Fungi Provides Insights into the Origins of Lignocellulose Decay Capabilities.</title>
        <authorList>
            <person name="Nagy L.G."/>
            <person name="Riley R."/>
            <person name="Tritt A."/>
            <person name="Adam C."/>
            <person name="Daum C."/>
            <person name="Floudas D."/>
            <person name="Sun H."/>
            <person name="Yadav J.S."/>
            <person name="Pangilinan J."/>
            <person name="Larsson K.H."/>
            <person name="Matsuura K."/>
            <person name="Barry K."/>
            <person name="Labutti K."/>
            <person name="Kuo R."/>
            <person name="Ohm R.A."/>
            <person name="Bhattacharya S.S."/>
            <person name="Shirouzu T."/>
            <person name="Yoshinaga Y."/>
            <person name="Martin F.M."/>
            <person name="Grigoriev I.V."/>
            <person name="Hibbett D.S."/>
        </authorList>
    </citation>
    <scope>NUCLEOTIDE SEQUENCE [LARGE SCALE GENOMIC DNA]</scope>
    <source>
        <strain evidence="6 7">HHB14362 ss-1</strain>
    </source>
</reference>
<organism evidence="6 7">
    <name type="scientific">Neolentinus lepideus HHB14362 ss-1</name>
    <dbReference type="NCBI Taxonomy" id="1314782"/>
    <lineage>
        <taxon>Eukaryota</taxon>
        <taxon>Fungi</taxon>
        <taxon>Dikarya</taxon>
        <taxon>Basidiomycota</taxon>
        <taxon>Agaricomycotina</taxon>
        <taxon>Agaricomycetes</taxon>
        <taxon>Gloeophyllales</taxon>
        <taxon>Gloeophyllaceae</taxon>
        <taxon>Neolentinus</taxon>
    </lineage>
</organism>
<evidence type="ECO:0000259" key="5">
    <source>
        <dbReference type="PROSITE" id="PS50011"/>
    </source>
</evidence>
<gene>
    <name evidence="6" type="ORF">NEOLEDRAFT_1131846</name>
</gene>
<dbReference type="STRING" id="1314782.A0A165TKH4"/>
<dbReference type="InterPro" id="IPR000719">
    <property type="entry name" value="Prot_kinase_dom"/>
</dbReference>
<dbReference type="OrthoDB" id="3260205at2759"/>
<dbReference type="InterPro" id="IPR011009">
    <property type="entry name" value="Kinase-like_dom_sf"/>
</dbReference>
<dbReference type="GO" id="GO:0005524">
    <property type="term" value="F:ATP binding"/>
    <property type="evidence" value="ECO:0007669"/>
    <property type="project" value="UniProtKB-KW"/>
</dbReference>
<keyword evidence="4" id="KW-0067">ATP-binding</keyword>
<dbReference type="PROSITE" id="PS00108">
    <property type="entry name" value="PROTEIN_KINASE_ST"/>
    <property type="match status" value="1"/>
</dbReference>
<dbReference type="Proteomes" id="UP000076761">
    <property type="component" value="Unassembled WGS sequence"/>
</dbReference>
<keyword evidence="2" id="KW-0547">Nucleotide-binding</keyword>
<evidence type="ECO:0000256" key="1">
    <source>
        <dbReference type="ARBA" id="ARBA00022679"/>
    </source>
</evidence>